<organism evidence="1 2">
    <name type="scientific">Tuber aestivum</name>
    <name type="common">summer truffle</name>
    <dbReference type="NCBI Taxonomy" id="59557"/>
    <lineage>
        <taxon>Eukaryota</taxon>
        <taxon>Fungi</taxon>
        <taxon>Dikarya</taxon>
        <taxon>Ascomycota</taxon>
        <taxon>Pezizomycotina</taxon>
        <taxon>Pezizomycetes</taxon>
        <taxon>Pezizales</taxon>
        <taxon>Tuberaceae</taxon>
        <taxon>Tuber</taxon>
    </lineage>
</organism>
<proteinExistence type="predicted"/>
<feature type="non-terminal residue" evidence="1">
    <location>
        <position position="1"/>
    </location>
</feature>
<reference evidence="1" key="1">
    <citation type="submission" date="2015-10" db="EMBL/GenBank/DDBJ databases">
        <authorList>
            <person name="Regsiter A."/>
            <person name="william w."/>
        </authorList>
    </citation>
    <scope>NUCLEOTIDE SEQUENCE</scope>
    <source>
        <strain evidence="1">Montdore</strain>
    </source>
</reference>
<keyword evidence="2" id="KW-1185">Reference proteome</keyword>
<accession>A0A292Q408</accession>
<dbReference type="EMBL" id="LN890966">
    <property type="protein sequence ID" value="CUS13811.1"/>
    <property type="molecule type" value="Genomic_DNA"/>
</dbReference>
<dbReference type="AlphaFoldDB" id="A0A292Q408"/>
<gene>
    <name evidence="1" type="ORF">GSTUAT00002022001</name>
</gene>
<name>A0A292Q408_9PEZI</name>
<sequence>ISTWSVGIGITNRCTRVPVPVKKERKRRPEEEGGEGEYFAIPTLPSTPTDLCVLEYNTSTDIILASTADLPVRRESIYRYSYSALGEYCTLCTGSCPLRHRASFPTPPLEVSQIPLFARSACCLGIGTVLVGKCDYLIAMVYPAVLHAFWCPARTTETGERRVGSPYTASLPPPRMRGVAHVRPIASSNGAMENQVGKSCPTIFLGYPPGPY</sequence>
<evidence type="ECO:0000313" key="2">
    <source>
        <dbReference type="Proteomes" id="UP001412239"/>
    </source>
</evidence>
<evidence type="ECO:0000313" key="1">
    <source>
        <dbReference type="EMBL" id="CUS13811.1"/>
    </source>
</evidence>
<protein>
    <submittedName>
        <fullName evidence="1">Uncharacterized protein</fullName>
    </submittedName>
</protein>
<dbReference type="Proteomes" id="UP001412239">
    <property type="component" value="Unassembled WGS sequence"/>
</dbReference>